<evidence type="ECO:0000313" key="2">
    <source>
        <dbReference type="EMBL" id="TFY54668.1"/>
    </source>
</evidence>
<protein>
    <submittedName>
        <fullName evidence="2">Uncharacterized protein</fullName>
    </submittedName>
</protein>
<proteinExistence type="predicted"/>
<comment type="caution">
    <text evidence="2">The sequence shown here is derived from an EMBL/GenBank/DDBJ whole genome shotgun (WGS) entry which is preliminary data.</text>
</comment>
<evidence type="ECO:0000256" key="1">
    <source>
        <dbReference type="SAM" id="MobiDB-lite"/>
    </source>
</evidence>
<feature type="region of interest" description="Disordered" evidence="1">
    <location>
        <begin position="27"/>
        <end position="95"/>
    </location>
</feature>
<dbReference type="EMBL" id="SEOQ01001001">
    <property type="protein sequence ID" value="TFY54668.1"/>
    <property type="molecule type" value="Genomic_DNA"/>
</dbReference>
<organism evidence="2 3">
    <name type="scientific">Dentipellis fragilis</name>
    <dbReference type="NCBI Taxonomy" id="205917"/>
    <lineage>
        <taxon>Eukaryota</taxon>
        <taxon>Fungi</taxon>
        <taxon>Dikarya</taxon>
        <taxon>Basidiomycota</taxon>
        <taxon>Agaricomycotina</taxon>
        <taxon>Agaricomycetes</taxon>
        <taxon>Russulales</taxon>
        <taxon>Hericiaceae</taxon>
        <taxon>Dentipellis</taxon>
    </lineage>
</organism>
<sequence>MNSGSREQGAGSRYPLALPDAAHATRLASCPSHSVPRAPRTPPRTRLAILIPARSTTHSLSSDPLPPPSVLLASHSQREPAPLPTPPPDTHMSGRPAGPVLDIRIRPFASARTCFRVVGGPLGSRNGIKYSTGFSPTRSRLHVDAAAARTVRQDYDDDDDDKRLNSAELSAGGSKLEIHHTIHGHHLESNSKLDA</sequence>
<dbReference type="Proteomes" id="UP000298327">
    <property type="component" value="Unassembled WGS sequence"/>
</dbReference>
<keyword evidence="3" id="KW-1185">Reference proteome</keyword>
<evidence type="ECO:0000313" key="3">
    <source>
        <dbReference type="Proteomes" id="UP000298327"/>
    </source>
</evidence>
<name>A0A4Y9XYC8_9AGAM</name>
<accession>A0A4Y9XYC8</accession>
<dbReference type="AlphaFoldDB" id="A0A4Y9XYC8"/>
<reference evidence="2 3" key="1">
    <citation type="submission" date="2019-02" db="EMBL/GenBank/DDBJ databases">
        <title>Genome sequencing of the rare red list fungi Dentipellis fragilis.</title>
        <authorList>
            <person name="Buettner E."/>
            <person name="Kellner H."/>
        </authorList>
    </citation>
    <scope>NUCLEOTIDE SEQUENCE [LARGE SCALE GENOMIC DNA]</scope>
    <source>
        <strain evidence="2 3">DSM 105465</strain>
    </source>
</reference>
<gene>
    <name evidence="2" type="ORF">EVG20_g9618</name>
</gene>